<accession>A0ABU5EV67</accession>
<dbReference type="InterPro" id="IPR052340">
    <property type="entry name" value="RNase_Y/CdgJ"/>
</dbReference>
<dbReference type="CDD" id="cd00077">
    <property type="entry name" value="HDc"/>
    <property type="match status" value="1"/>
</dbReference>
<dbReference type="Proteomes" id="UP001272242">
    <property type="component" value="Unassembled WGS sequence"/>
</dbReference>
<proteinExistence type="predicted"/>
<comment type="caution">
    <text evidence="2">The sequence shown here is derived from an EMBL/GenBank/DDBJ whole genome shotgun (WGS) entry which is preliminary data.</text>
</comment>
<name>A0ABU5EV67_9BACT</name>
<dbReference type="PANTHER" id="PTHR33525">
    <property type="match status" value="1"/>
</dbReference>
<evidence type="ECO:0000313" key="2">
    <source>
        <dbReference type="EMBL" id="MDY3559036.1"/>
    </source>
</evidence>
<evidence type="ECO:0000259" key="1">
    <source>
        <dbReference type="PROSITE" id="PS51833"/>
    </source>
</evidence>
<evidence type="ECO:0000313" key="3">
    <source>
        <dbReference type="Proteomes" id="UP001272242"/>
    </source>
</evidence>
<feature type="domain" description="HDOD" evidence="1">
    <location>
        <begin position="32"/>
        <end position="228"/>
    </location>
</feature>
<keyword evidence="3" id="KW-1185">Reference proteome</keyword>
<sequence>MPGLLLRPLNERPSQVALRKVVVTNLDRPDTYPTLSETTVRVMGMANRPDASVAEISALVRRDGMLAAGVLRAANSCAVRGAKEIEDVRAAVLRMGLQECCNLLSVMGVKTVYNRCSPAVQERCDTILKHSLFVARLASGISSELGIGQPGSVFTAGLLHDLGRLVACVKCPENSTAAALVSADETDEVIRSEREAWGLDHCEIGHQFATANRLPEAMAQAMLNHHRPAGEEKHRELVALIAVTERMVAHVQRKHNIVGYNLVACPHFPVLARGWPPSRASEFHKALPEIVVQAMRDTRTMLKSCG</sequence>
<dbReference type="RefSeq" id="WP_261187134.1">
    <property type="nucleotide sequence ID" value="NZ_JAXBLV010000077.1"/>
</dbReference>
<gene>
    <name evidence="2" type="ORF">R5W23_006226</name>
</gene>
<dbReference type="SUPFAM" id="SSF109604">
    <property type="entry name" value="HD-domain/PDEase-like"/>
    <property type="match status" value="1"/>
</dbReference>
<organism evidence="2 3">
    <name type="scientific">Gemmata algarum</name>
    <dbReference type="NCBI Taxonomy" id="2975278"/>
    <lineage>
        <taxon>Bacteria</taxon>
        <taxon>Pseudomonadati</taxon>
        <taxon>Planctomycetota</taxon>
        <taxon>Planctomycetia</taxon>
        <taxon>Gemmatales</taxon>
        <taxon>Gemmataceae</taxon>
        <taxon>Gemmata</taxon>
    </lineage>
</organism>
<dbReference type="EMBL" id="JAXBLV010000077">
    <property type="protein sequence ID" value="MDY3559036.1"/>
    <property type="molecule type" value="Genomic_DNA"/>
</dbReference>
<dbReference type="PANTHER" id="PTHR33525:SF4">
    <property type="entry name" value="CYCLIC DI-GMP PHOSPHODIESTERASE CDGJ"/>
    <property type="match status" value="1"/>
</dbReference>
<dbReference type="InterPro" id="IPR003607">
    <property type="entry name" value="HD/PDEase_dom"/>
</dbReference>
<protein>
    <submittedName>
        <fullName evidence="2">HDOD domain-containing protein</fullName>
    </submittedName>
</protein>
<reference evidence="3" key="1">
    <citation type="journal article" date="2023" name="Mar. Drugs">
        <title>Gemmata algarum, a Novel Planctomycete Isolated from an Algal Mat, Displays Antimicrobial Activity.</title>
        <authorList>
            <person name="Kumar G."/>
            <person name="Kallscheuer N."/>
            <person name="Kashif M."/>
            <person name="Ahamad S."/>
            <person name="Jagadeeshwari U."/>
            <person name="Pannikurungottu S."/>
            <person name="Haufschild T."/>
            <person name="Kabuu M."/>
            <person name="Sasikala C."/>
            <person name="Jogler C."/>
            <person name="Ramana C."/>
        </authorList>
    </citation>
    <scope>NUCLEOTIDE SEQUENCE [LARGE SCALE GENOMIC DNA]</scope>
    <source>
        <strain evidence="3">JC673</strain>
    </source>
</reference>
<dbReference type="PROSITE" id="PS51833">
    <property type="entry name" value="HDOD"/>
    <property type="match status" value="1"/>
</dbReference>
<dbReference type="Pfam" id="PF08668">
    <property type="entry name" value="HDOD"/>
    <property type="match status" value="1"/>
</dbReference>
<dbReference type="Gene3D" id="1.10.3210.10">
    <property type="entry name" value="Hypothetical protein af1432"/>
    <property type="match status" value="1"/>
</dbReference>
<dbReference type="InterPro" id="IPR006675">
    <property type="entry name" value="HDIG_dom"/>
</dbReference>
<dbReference type="NCBIfam" id="TIGR00277">
    <property type="entry name" value="HDIG"/>
    <property type="match status" value="1"/>
</dbReference>
<dbReference type="InterPro" id="IPR013976">
    <property type="entry name" value="HDOD"/>
</dbReference>